<reference evidence="2 3" key="1">
    <citation type="submission" date="2016-10" db="EMBL/GenBank/DDBJ databases">
        <authorList>
            <person name="de Groot N.N."/>
        </authorList>
    </citation>
    <scope>NUCLEOTIDE SEQUENCE [LARGE SCALE GENOMIC DNA]</scope>
    <source>
        <strain evidence="2 3">DSM 43941</strain>
    </source>
</reference>
<keyword evidence="3" id="KW-1185">Reference proteome</keyword>
<name>A0A1H2DDA1_9ACTN</name>
<dbReference type="RefSeq" id="WP_092555787.1">
    <property type="nucleotide sequence ID" value="NZ_BOMJ01000098.1"/>
</dbReference>
<dbReference type="Proteomes" id="UP000198688">
    <property type="component" value="Chromosome I"/>
</dbReference>
<sequence>MLLRLAYLGVTNALALLRLLPMSDRDKDAEILVLRHQIMVLERQLGGDRVRFNPADRAWLAALLHPLPRTVLNQLRLLVCPDTVLRWHRDLIARRHAVSSRPRRTGRPRTLRSIRTLVLRLASENTGWGYRRIHGELLTLGLKVAASTVWEILKDAGVDPAPDRTSSTGATFLRSQAQALIAADFFETMTLTGARLYVLAVIEHANRRVRVLGITPHPTAAWVAQAARNLVMDLEDTGYQVKYLIRDRDGKYPALFDTILSDAGIGEVLSGVRMPRMKSIMERWIQSCRHELLDRTLIFNQAHLLYALREYERHHNEHRPHRGIANARPRAPLPEPTTDPEALALLRIHRHDRLGGLIHEYEHAA</sequence>
<accession>A0A1H2DDA1</accession>
<proteinExistence type="predicted"/>
<evidence type="ECO:0000313" key="3">
    <source>
        <dbReference type="Proteomes" id="UP000198688"/>
    </source>
</evidence>
<dbReference type="Gene3D" id="3.30.420.10">
    <property type="entry name" value="Ribonuclease H-like superfamily/Ribonuclease H"/>
    <property type="match status" value="1"/>
</dbReference>
<dbReference type="EMBL" id="LT629758">
    <property type="protein sequence ID" value="SDT80567.1"/>
    <property type="molecule type" value="Genomic_DNA"/>
</dbReference>
<dbReference type="OrthoDB" id="1551204at2"/>
<protein>
    <submittedName>
        <fullName evidence="2">Integrase core domain-containing protein</fullName>
    </submittedName>
</protein>
<dbReference type="STRING" id="113562.SAMN04489716_9259"/>
<dbReference type="GO" id="GO:0003676">
    <property type="term" value="F:nucleic acid binding"/>
    <property type="evidence" value="ECO:0007669"/>
    <property type="project" value="InterPro"/>
</dbReference>
<evidence type="ECO:0000259" key="1">
    <source>
        <dbReference type="PROSITE" id="PS50994"/>
    </source>
</evidence>
<feature type="domain" description="Integrase catalytic" evidence="1">
    <location>
        <begin position="158"/>
        <end position="337"/>
    </location>
</feature>
<dbReference type="AlphaFoldDB" id="A0A1H2DDA1"/>
<dbReference type="Pfam" id="PF13683">
    <property type="entry name" value="rve_3"/>
    <property type="match status" value="1"/>
</dbReference>
<dbReference type="InterPro" id="IPR001584">
    <property type="entry name" value="Integrase_cat-core"/>
</dbReference>
<dbReference type="GO" id="GO:0015074">
    <property type="term" value="P:DNA integration"/>
    <property type="evidence" value="ECO:0007669"/>
    <property type="project" value="InterPro"/>
</dbReference>
<dbReference type="InterPro" id="IPR012337">
    <property type="entry name" value="RNaseH-like_sf"/>
</dbReference>
<organism evidence="2 3">
    <name type="scientific">Actinoplanes derwentensis</name>
    <dbReference type="NCBI Taxonomy" id="113562"/>
    <lineage>
        <taxon>Bacteria</taxon>
        <taxon>Bacillati</taxon>
        <taxon>Actinomycetota</taxon>
        <taxon>Actinomycetes</taxon>
        <taxon>Micromonosporales</taxon>
        <taxon>Micromonosporaceae</taxon>
        <taxon>Actinoplanes</taxon>
    </lineage>
</organism>
<gene>
    <name evidence="2" type="ORF">SAMN04489716_9259</name>
</gene>
<evidence type="ECO:0000313" key="2">
    <source>
        <dbReference type="EMBL" id="SDT80567.1"/>
    </source>
</evidence>
<dbReference type="SUPFAM" id="SSF53098">
    <property type="entry name" value="Ribonuclease H-like"/>
    <property type="match status" value="1"/>
</dbReference>
<dbReference type="InterPro" id="IPR036397">
    <property type="entry name" value="RNaseH_sf"/>
</dbReference>
<dbReference type="PROSITE" id="PS50994">
    <property type="entry name" value="INTEGRASE"/>
    <property type="match status" value="1"/>
</dbReference>